<evidence type="ECO:0000313" key="9">
    <source>
        <dbReference type="Proteomes" id="UP001408356"/>
    </source>
</evidence>
<evidence type="ECO:0000256" key="5">
    <source>
        <dbReference type="ARBA" id="ARBA00023136"/>
    </source>
</evidence>
<accession>A0ABR2UEQ1</accession>
<evidence type="ECO:0000256" key="3">
    <source>
        <dbReference type="ARBA" id="ARBA00022692"/>
    </source>
</evidence>
<reference evidence="8 9" key="1">
    <citation type="journal article" date="2024" name="J. Plant Pathol.">
        <title>Sequence and assembly of the genome of Seiridium unicorne, isolate CBS 538.82, causal agent of cypress canker disease.</title>
        <authorList>
            <person name="Scali E."/>
            <person name="Rocca G.D."/>
            <person name="Danti R."/>
            <person name="Garbelotto M."/>
            <person name="Barberini S."/>
            <person name="Baroncelli R."/>
            <person name="Emiliani G."/>
        </authorList>
    </citation>
    <scope>NUCLEOTIDE SEQUENCE [LARGE SCALE GENOMIC DNA]</scope>
    <source>
        <strain evidence="8 9">BM-138-508</strain>
    </source>
</reference>
<evidence type="ECO:0000313" key="8">
    <source>
        <dbReference type="EMBL" id="KAK9413022.1"/>
    </source>
</evidence>
<feature type="transmembrane region" description="Helical" evidence="7">
    <location>
        <begin position="312"/>
        <end position="330"/>
    </location>
</feature>
<keyword evidence="3 7" id="KW-0812">Transmembrane</keyword>
<keyword evidence="9" id="KW-1185">Reference proteome</keyword>
<protein>
    <recommendedName>
        <fullName evidence="10">Pantothenate transporter</fullName>
    </recommendedName>
</protein>
<keyword evidence="5 7" id="KW-0472">Membrane</keyword>
<dbReference type="InterPro" id="IPR036259">
    <property type="entry name" value="MFS_trans_sf"/>
</dbReference>
<dbReference type="Pfam" id="PF07690">
    <property type="entry name" value="MFS_1"/>
    <property type="match status" value="1"/>
</dbReference>
<dbReference type="SUPFAM" id="SSF103473">
    <property type="entry name" value="MFS general substrate transporter"/>
    <property type="match status" value="1"/>
</dbReference>
<feature type="transmembrane region" description="Helical" evidence="7">
    <location>
        <begin position="273"/>
        <end position="292"/>
    </location>
</feature>
<feature type="transmembrane region" description="Helical" evidence="7">
    <location>
        <begin position="337"/>
        <end position="359"/>
    </location>
</feature>
<name>A0ABR2UEQ1_9PEZI</name>
<feature type="transmembrane region" description="Helical" evidence="7">
    <location>
        <begin position="432"/>
        <end position="455"/>
    </location>
</feature>
<evidence type="ECO:0000256" key="4">
    <source>
        <dbReference type="ARBA" id="ARBA00022989"/>
    </source>
</evidence>
<dbReference type="Gene3D" id="1.20.1250.20">
    <property type="entry name" value="MFS general substrate transporter like domains"/>
    <property type="match status" value="2"/>
</dbReference>
<dbReference type="EMBL" id="JARVKF010000444">
    <property type="protein sequence ID" value="KAK9413022.1"/>
    <property type="molecule type" value="Genomic_DNA"/>
</dbReference>
<comment type="subcellular location">
    <subcellularLocation>
        <location evidence="1">Membrane</location>
        <topology evidence="1">Multi-pass membrane protein</topology>
    </subcellularLocation>
</comment>
<comment type="caution">
    <text evidence="8">The sequence shown here is derived from an EMBL/GenBank/DDBJ whole genome shotgun (WGS) entry which is preliminary data.</text>
</comment>
<organism evidence="8 9">
    <name type="scientific">Seiridium unicorne</name>
    <dbReference type="NCBI Taxonomy" id="138068"/>
    <lineage>
        <taxon>Eukaryota</taxon>
        <taxon>Fungi</taxon>
        <taxon>Dikarya</taxon>
        <taxon>Ascomycota</taxon>
        <taxon>Pezizomycotina</taxon>
        <taxon>Sordariomycetes</taxon>
        <taxon>Xylariomycetidae</taxon>
        <taxon>Amphisphaeriales</taxon>
        <taxon>Sporocadaceae</taxon>
        <taxon>Seiridium</taxon>
    </lineage>
</organism>
<evidence type="ECO:0000256" key="1">
    <source>
        <dbReference type="ARBA" id="ARBA00004141"/>
    </source>
</evidence>
<dbReference type="PANTHER" id="PTHR43791:SF28">
    <property type="entry name" value="MAJOR FACILITATOR SUPERFAMILY (MFS) PROFILE DOMAIN-CONTAINING PROTEIN"/>
    <property type="match status" value="1"/>
</dbReference>
<evidence type="ECO:0000256" key="7">
    <source>
        <dbReference type="SAM" id="Phobius"/>
    </source>
</evidence>
<dbReference type="PANTHER" id="PTHR43791">
    <property type="entry name" value="PERMEASE-RELATED"/>
    <property type="match status" value="1"/>
</dbReference>
<evidence type="ECO:0000256" key="6">
    <source>
        <dbReference type="SAM" id="MobiDB-lite"/>
    </source>
</evidence>
<feature type="transmembrane region" description="Helical" evidence="7">
    <location>
        <begin position="82"/>
        <end position="102"/>
    </location>
</feature>
<evidence type="ECO:0000256" key="2">
    <source>
        <dbReference type="ARBA" id="ARBA00022448"/>
    </source>
</evidence>
<dbReference type="InterPro" id="IPR011701">
    <property type="entry name" value="MFS"/>
</dbReference>
<dbReference type="Proteomes" id="UP001408356">
    <property type="component" value="Unassembled WGS sequence"/>
</dbReference>
<feature type="region of interest" description="Disordered" evidence="6">
    <location>
        <begin position="465"/>
        <end position="491"/>
    </location>
</feature>
<feature type="transmembrane region" description="Helical" evidence="7">
    <location>
        <begin position="365"/>
        <end position="385"/>
    </location>
</feature>
<feature type="transmembrane region" description="Helical" evidence="7">
    <location>
        <begin position="170"/>
        <end position="192"/>
    </location>
</feature>
<feature type="transmembrane region" description="Helical" evidence="7">
    <location>
        <begin position="204"/>
        <end position="226"/>
    </location>
</feature>
<keyword evidence="4 7" id="KW-1133">Transmembrane helix</keyword>
<proteinExistence type="predicted"/>
<feature type="transmembrane region" description="Helical" evidence="7">
    <location>
        <begin position="137"/>
        <end position="158"/>
    </location>
</feature>
<evidence type="ECO:0008006" key="10">
    <source>
        <dbReference type="Google" id="ProtNLM"/>
    </source>
</evidence>
<feature type="transmembrane region" description="Helical" evidence="7">
    <location>
        <begin position="397"/>
        <end position="420"/>
    </location>
</feature>
<keyword evidence="2" id="KW-0813">Transport</keyword>
<sequence length="503" mass="56817">MSEPKRQPQKLTLIGVIKEVFNWYPSEYPVEERKLLFKLDLSILIFACLCFFCKYLDQTNISNAYTSGLKEDFGLYGNELNYFNVCYFTAYVIFQVPFLLLLSRPKLARWLLPCLEIVWGVVTFAQSRTTTVTQLYVARFFIGALEAPVFAGTHFILGSWYSGPELFKRAGLWFICNPLGSMVSGYLQAAAYTNLSGVGGMPGWRWLFIIDGIITIPVALSGFLLFPGIPDSPKAFFLTDSEILLAKKRLEKAKVTRAGKLDFNVFKRSVKRWHIWLFVFCYICMINASYPASYMNLWLKAEGYSVVQINQLPTVVLAITIVSSWLGTTLASIYPSWIIYTIATVCVIFSTICMTVWYIPTSLKFVAWYLFGFSGCLSPILYSTVNTIVKDDAEERALILGSMMTFGYSFNIWVPLLLFPTAGPIGAPRWQIGWPVTLVFYFLLYAGFITAVVLYKRRNTKEHAQEVEVEHSDQSTGGTEDESEVRSGKVVPNLTVAAAQSKV</sequence>
<gene>
    <name evidence="8" type="ORF">SUNI508_12108</name>
</gene>